<sequence length="37" mass="4110">MALRFMHAKMIVLLYNHCGTSCVSFCISVNILSVGHI</sequence>
<accession>A0A8R7TKF8</accession>
<organism evidence="2 3">
    <name type="scientific">Triticum urartu</name>
    <name type="common">Red wild einkorn</name>
    <name type="synonym">Crithodium urartu</name>
    <dbReference type="NCBI Taxonomy" id="4572"/>
    <lineage>
        <taxon>Eukaryota</taxon>
        <taxon>Viridiplantae</taxon>
        <taxon>Streptophyta</taxon>
        <taxon>Embryophyta</taxon>
        <taxon>Tracheophyta</taxon>
        <taxon>Spermatophyta</taxon>
        <taxon>Magnoliopsida</taxon>
        <taxon>Liliopsida</taxon>
        <taxon>Poales</taxon>
        <taxon>Poaceae</taxon>
        <taxon>BOP clade</taxon>
        <taxon>Pooideae</taxon>
        <taxon>Triticodae</taxon>
        <taxon>Triticeae</taxon>
        <taxon>Triticinae</taxon>
        <taxon>Triticum</taxon>
    </lineage>
</organism>
<keyword evidence="1" id="KW-0812">Transmembrane</keyword>
<evidence type="ECO:0000256" key="1">
    <source>
        <dbReference type="SAM" id="Phobius"/>
    </source>
</evidence>
<dbReference type="EnsemblPlants" id="TuG1812G0200004200.01.T01">
    <property type="protein sequence ID" value="TuG1812G0200004200.01.T01.cds384905"/>
    <property type="gene ID" value="TuG1812G0200004200.01"/>
</dbReference>
<reference evidence="3" key="1">
    <citation type="journal article" date="2013" name="Nature">
        <title>Draft genome of the wheat A-genome progenitor Triticum urartu.</title>
        <authorList>
            <person name="Ling H.Q."/>
            <person name="Zhao S."/>
            <person name="Liu D."/>
            <person name="Wang J."/>
            <person name="Sun H."/>
            <person name="Zhang C."/>
            <person name="Fan H."/>
            <person name="Li D."/>
            <person name="Dong L."/>
            <person name="Tao Y."/>
            <person name="Gao C."/>
            <person name="Wu H."/>
            <person name="Li Y."/>
            <person name="Cui Y."/>
            <person name="Guo X."/>
            <person name="Zheng S."/>
            <person name="Wang B."/>
            <person name="Yu K."/>
            <person name="Liang Q."/>
            <person name="Yang W."/>
            <person name="Lou X."/>
            <person name="Chen J."/>
            <person name="Feng M."/>
            <person name="Jian J."/>
            <person name="Zhang X."/>
            <person name="Luo G."/>
            <person name="Jiang Y."/>
            <person name="Liu J."/>
            <person name="Wang Z."/>
            <person name="Sha Y."/>
            <person name="Zhang B."/>
            <person name="Wu H."/>
            <person name="Tang D."/>
            <person name="Shen Q."/>
            <person name="Xue P."/>
            <person name="Zou S."/>
            <person name="Wang X."/>
            <person name="Liu X."/>
            <person name="Wang F."/>
            <person name="Yang Y."/>
            <person name="An X."/>
            <person name="Dong Z."/>
            <person name="Zhang K."/>
            <person name="Zhang X."/>
            <person name="Luo M.C."/>
            <person name="Dvorak J."/>
            <person name="Tong Y."/>
            <person name="Wang J."/>
            <person name="Yang H."/>
            <person name="Li Z."/>
            <person name="Wang D."/>
            <person name="Zhang A."/>
            <person name="Wang J."/>
        </authorList>
    </citation>
    <scope>NUCLEOTIDE SEQUENCE</scope>
    <source>
        <strain evidence="3">cv. G1812</strain>
    </source>
</reference>
<proteinExistence type="predicted"/>
<keyword evidence="1" id="KW-0472">Membrane</keyword>
<evidence type="ECO:0000313" key="3">
    <source>
        <dbReference type="Proteomes" id="UP000015106"/>
    </source>
</evidence>
<dbReference type="AlphaFoldDB" id="A0A8R7TKF8"/>
<dbReference type="Proteomes" id="UP000015106">
    <property type="component" value="Chromosome 2"/>
</dbReference>
<keyword evidence="3" id="KW-1185">Reference proteome</keyword>
<reference evidence="2" key="3">
    <citation type="submission" date="2022-06" db="UniProtKB">
        <authorList>
            <consortium name="EnsemblPlants"/>
        </authorList>
    </citation>
    <scope>IDENTIFICATION</scope>
</reference>
<protein>
    <submittedName>
        <fullName evidence="2">Uncharacterized protein</fullName>
    </submittedName>
</protein>
<reference evidence="2" key="2">
    <citation type="submission" date="2018-03" db="EMBL/GenBank/DDBJ databases">
        <title>The Triticum urartu genome reveals the dynamic nature of wheat genome evolution.</title>
        <authorList>
            <person name="Ling H."/>
            <person name="Ma B."/>
            <person name="Shi X."/>
            <person name="Liu H."/>
            <person name="Dong L."/>
            <person name="Sun H."/>
            <person name="Cao Y."/>
            <person name="Gao Q."/>
            <person name="Zheng S."/>
            <person name="Li Y."/>
            <person name="Yu Y."/>
            <person name="Du H."/>
            <person name="Qi M."/>
            <person name="Li Y."/>
            <person name="Yu H."/>
            <person name="Cui Y."/>
            <person name="Wang N."/>
            <person name="Chen C."/>
            <person name="Wu H."/>
            <person name="Zhao Y."/>
            <person name="Zhang J."/>
            <person name="Li Y."/>
            <person name="Zhou W."/>
            <person name="Zhang B."/>
            <person name="Hu W."/>
            <person name="Eijk M."/>
            <person name="Tang J."/>
            <person name="Witsenboer H."/>
            <person name="Zhao S."/>
            <person name="Li Z."/>
            <person name="Zhang A."/>
            <person name="Wang D."/>
            <person name="Liang C."/>
        </authorList>
    </citation>
    <scope>NUCLEOTIDE SEQUENCE [LARGE SCALE GENOMIC DNA]</scope>
    <source>
        <strain evidence="2">cv. G1812</strain>
    </source>
</reference>
<feature type="transmembrane region" description="Helical" evidence="1">
    <location>
        <begin position="12"/>
        <end position="32"/>
    </location>
</feature>
<keyword evidence="1" id="KW-1133">Transmembrane helix</keyword>
<name>A0A8R7TKF8_TRIUA</name>
<evidence type="ECO:0000313" key="2">
    <source>
        <dbReference type="EnsemblPlants" id="TuG1812G0200004200.01.T01.cds384905"/>
    </source>
</evidence>
<dbReference type="Gramene" id="TuG1812G0200004200.01.T01">
    <property type="protein sequence ID" value="TuG1812G0200004200.01.T01.cds384905"/>
    <property type="gene ID" value="TuG1812G0200004200.01"/>
</dbReference>